<comment type="similarity">
    <text evidence="8">Belongs to the polysaccharide lyase 9 family.</text>
</comment>
<accession>K1SHA3</accession>
<feature type="domain" description="Pel9A-like right handed beta-helix region" evidence="9">
    <location>
        <begin position="130"/>
        <end position="396"/>
    </location>
</feature>
<evidence type="ECO:0000256" key="4">
    <source>
        <dbReference type="ARBA" id="ARBA00022723"/>
    </source>
</evidence>
<comment type="cofactor">
    <cofactor evidence="1">
        <name>Ca(2+)</name>
        <dbReference type="ChEBI" id="CHEBI:29108"/>
    </cofactor>
</comment>
<name>K1SHA3_9ZZZZ</name>
<evidence type="ECO:0000256" key="8">
    <source>
        <dbReference type="ARBA" id="ARBA00038263"/>
    </source>
</evidence>
<evidence type="ECO:0000259" key="9">
    <source>
        <dbReference type="Pfam" id="PF22842"/>
    </source>
</evidence>
<keyword evidence="5" id="KW-0732">Signal</keyword>
<dbReference type="InterPro" id="IPR058863">
    <property type="entry name" value="PelX-like_Ig"/>
</dbReference>
<dbReference type="GO" id="GO:0016837">
    <property type="term" value="F:carbon-oxygen lyase activity, acting on polysaccharides"/>
    <property type="evidence" value="ECO:0007669"/>
    <property type="project" value="TreeGrafter"/>
</dbReference>
<evidence type="ECO:0000256" key="3">
    <source>
        <dbReference type="ARBA" id="ARBA00022525"/>
    </source>
</evidence>
<proteinExistence type="inferred from homology"/>
<sequence>DITYSDINLTLIDPADDAPAEEREMTLVTPAYNIISAAVSNSAAYDLIYSGNADGKLSVTAADGSAVVSDRAVTAGTKVTMPVSLTEGSNKFRISFTPNSDYRPNEYSKLSSYETVTYEFTVTYKSVRGDQKTIYVAPEGSAGAAGSKENPVDIYTAVKYAKAGQMIVLKGGVYNLTSTIKVERGIDGTKEQMIYLIADPSDSQRPVFDFNRACAGIIFAGDYWYCQGFDVTNTQDTQKGIQISGSNCVFDNIQAYHNGNTGIQVSRYLTTDEREDWPSNDLILNCTSYGNADIGYEDADGFAAKLTVGDGIVFDGCISYNNADDGWDLFAKVETGPIGSVTIKNCVAYGNGYLEDGTDAGNGNGFKMGGSSITGYHTLINSVAFGNKAKGIDSNSCPDIQVKQSTSFNNESYNVAFYTNAGSKTDFGATGILSYRTKNLTQQEQLKLLQEEATIRTTMNYFWNETKQESTNSEGNVGKRIPGL</sequence>
<dbReference type="GO" id="GO:0005576">
    <property type="term" value="C:extracellular region"/>
    <property type="evidence" value="ECO:0007669"/>
    <property type="project" value="UniProtKB-SubCell"/>
</dbReference>
<reference evidence="11" key="1">
    <citation type="journal article" date="2013" name="Environ. Microbiol.">
        <title>Microbiota from the distal guts of lean and obese adolescents exhibit partial functional redundancy besides clear differences in community structure.</title>
        <authorList>
            <person name="Ferrer M."/>
            <person name="Ruiz A."/>
            <person name="Lanza F."/>
            <person name="Haange S.B."/>
            <person name="Oberbach A."/>
            <person name="Till H."/>
            <person name="Bargiela R."/>
            <person name="Campoy C."/>
            <person name="Segura M.T."/>
            <person name="Richter M."/>
            <person name="von Bergen M."/>
            <person name="Seifert J."/>
            <person name="Suarez A."/>
        </authorList>
    </citation>
    <scope>NUCLEOTIDE SEQUENCE</scope>
</reference>
<comment type="caution">
    <text evidence="11">The sequence shown here is derived from an EMBL/GenBank/DDBJ whole genome shotgun (WGS) entry which is preliminary data.</text>
</comment>
<dbReference type="InterPro" id="IPR012334">
    <property type="entry name" value="Pectin_lyas_fold"/>
</dbReference>
<dbReference type="InterPro" id="IPR052052">
    <property type="entry name" value="Polysaccharide_Lyase_9"/>
</dbReference>
<dbReference type="SUPFAM" id="SSF51126">
    <property type="entry name" value="Pectin lyase-like"/>
    <property type="match status" value="1"/>
</dbReference>
<dbReference type="InterPro" id="IPR006626">
    <property type="entry name" value="PbH1"/>
</dbReference>
<evidence type="ECO:0000256" key="7">
    <source>
        <dbReference type="ARBA" id="ARBA00023239"/>
    </source>
</evidence>
<keyword evidence="7 11" id="KW-0456">Lyase</keyword>
<dbReference type="PANTHER" id="PTHR40088">
    <property type="entry name" value="PECTATE LYASE (EUROFUNG)"/>
    <property type="match status" value="1"/>
</dbReference>
<evidence type="ECO:0000313" key="11">
    <source>
        <dbReference type="EMBL" id="EKC53095.1"/>
    </source>
</evidence>
<dbReference type="Pfam" id="PF22842">
    <property type="entry name" value="Pel9A-like_beta_helix"/>
    <property type="match status" value="1"/>
</dbReference>
<evidence type="ECO:0000256" key="1">
    <source>
        <dbReference type="ARBA" id="ARBA00001913"/>
    </source>
</evidence>
<organism evidence="11">
    <name type="scientific">human gut metagenome</name>
    <dbReference type="NCBI Taxonomy" id="408170"/>
    <lineage>
        <taxon>unclassified sequences</taxon>
        <taxon>metagenomes</taxon>
        <taxon>organismal metagenomes</taxon>
    </lineage>
</organism>
<keyword evidence="3" id="KW-0964">Secreted</keyword>
<dbReference type="InterPro" id="IPR053868">
    <property type="entry name" value="Pel9A-like_beta_helix"/>
</dbReference>
<dbReference type="EMBL" id="AJWZ01008806">
    <property type="protein sequence ID" value="EKC53095.1"/>
    <property type="molecule type" value="Genomic_DNA"/>
</dbReference>
<dbReference type="InterPro" id="IPR011050">
    <property type="entry name" value="Pectin_lyase_fold/virulence"/>
</dbReference>
<dbReference type="Pfam" id="PF25850">
    <property type="entry name" value="PelX_Ig"/>
    <property type="match status" value="1"/>
</dbReference>
<dbReference type="Gene3D" id="2.160.20.10">
    <property type="entry name" value="Single-stranded right-handed beta-helix, Pectin lyase-like"/>
    <property type="match status" value="1"/>
</dbReference>
<evidence type="ECO:0000256" key="5">
    <source>
        <dbReference type="ARBA" id="ARBA00022729"/>
    </source>
</evidence>
<feature type="domain" description="Pectate disaccharide-lyase-like central Ig-like" evidence="10">
    <location>
        <begin position="33"/>
        <end position="115"/>
    </location>
</feature>
<dbReference type="AlphaFoldDB" id="K1SHA3"/>
<feature type="non-terminal residue" evidence="11">
    <location>
        <position position="1"/>
    </location>
</feature>
<protein>
    <submittedName>
        <fullName evidence="11">Pectate disaccharide-lyase</fullName>
    </submittedName>
</protein>
<comment type="subcellular location">
    <subcellularLocation>
        <location evidence="2">Secreted</location>
    </subcellularLocation>
</comment>
<dbReference type="SMART" id="SM00710">
    <property type="entry name" value="PbH1"/>
    <property type="match status" value="6"/>
</dbReference>
<evidence type="ECO:0000256" key="2">
    <source>
        <dbReference type="ARBA" id="ARBA00004613"/>
    </source>
</evidence>
<dbReference type="PANTHER" id="PTHR40088:SF1">
    <property type="entry name" value="PECTATE LYASE PEL9"/>
    <property type="match status" value="1"/>
</dbReference>
<gene>
    <name evidence="11" type="ORF">OBE_12768</name>
</gene>
<evidence type="ECO:0000259" key="10">
    <source>
        <dbReference type="Pfam" id="PF25850"/>
    </source>
</evidence>
<dbReference type="GO" id="GO:0046872">
    <property type="term" value="F:metal ion binding"/>
    <property type="evidence" value="ECO:0007669"/>
    <property type="project" value="UniProtKB-KW"/>
</dbReference>
<keyword evidence="6" id="KW-0106">Calcium</keyword>
<evidence type="ECO:0000256" key="6">
    <source>
        <dbReference type="ARBA" id="ARBA00022837"/>
    </source>
</evidence>
<keyword evidence="4" id="KW-0479">Metal-binding</keyword>